<keyword evidence="7" id="KW-1185">Reference proteome</keyword>
<dbReference type="PROSITE" id="PS50923">
    <property type="entry name" value="SUSHI"/>
    <property type="match status" value="1"/>
</dbReference>
<dbReference type="Gene3D" id="2.40.10.10">
    <property type="entry name" value="Trypsin-like serine proteases"/>
    <property type="match status" value="2"/>
</dbReference>
<dbReference type="EMBL" id="QKKF02033200">
    <property type="protein sequence ID" value="RZF33893.1"/>
    <property type="molecule type" value="Genomic_DNA"/>
</dbReference>
<dbReference type="PANTHER" id="PTHR24260">
    <property type="match status" value="1"/>
</dbReference>
<evidence type="ECO:0000259" key="5">
    <source>
        <dbReference type="PROSITE" id="PS50923"/>
    </source>
</evidence>
<comment type="caution">
    <text evidence="6">The sequence shown here is derived from an EMBL/GenBank/DDBJ whole genome shotgun (WGS) entry which is preliminary data.</text>
</comment>
<dbReference type="CDD" id="cd00190">
    <property type="entry name" value="Tryp_SPc"/>
    <property type="match status" value="1"/>
</dbReference>
<dbReference type="STRING" id="195883.A0A482WK84"/>
<dbReference type="InterPro" id="IPR001254">
    <property type="entry name" value="Trypsin_dom"/>
</dbReference>
<dbReference type="GO" id="GO:0006508">
    <property type="term" value="P:proteolysis"/>
    <property type="evidence" value="ECO:0007669"/>
    <property type="project" value="InterPro"/>
</dbReference>
<dbReference type="Pfam" id="PF00089">
    <property type="entry name" value="Trypsin"/>
    <property type="match status" value="2"/>
</dbReference>
<organism evidence="6 7">
    <name type="scientific">Laodelphax striatellus</name>
    <name type="common">Small brown planthopper</name>
    <name type="synonym">Delphax striatella</name>
    <dbReference type="NCBI Taxonomy" id="195883"/>
    <lineage>
        <taxon>Eukaryota</taxon>
        <taxon>Metazoa</taxon>
        <taxon>Ecdysozoa</taxon>
        <taxon>Arthropoda</taxon>
        <taxon>Hexapoda</taxon>
        <taxon>Insecta</taxon>
        <taxon>Pterygota</taxon>
        <taxon>Neoptera</taxon>
        <taxon>Paraneoptera</taxon>
        <taxon>Hemiptera</taxon>
        <taxon>Auchenorrhyncha</taxon>
        <taxon>Fulgoroidea</taxon>
        <taxon>Delphacidae</taxon>
        <taxon>Criomorphinae</taxon>
        <taxon>Laodelphax</taxon>
    </lineage>
</organism>
<dbReference type="PROSITE" id="PS50240">
    <property type="entry name" value="TRYPSIN_DOM"/>
    <property type="match status" value="2"/>
</dbReference>
<reference evidence="6 7" key="1">
    <citation type="journal article" date="2017" name="Gigascience">
        <title>Genome sequence of the small brown planthopper, Laodelphax striatellus.</title>
        <authorList>
            <person name="Zhu J."/>
            <person name="Jiang F."/>
            <person name="Wang X."/>
            <person name="Yang P."/>
            <person name="Bao Y."/>
            <person name="Zhao W."/>
            <person name="Wang W."/>
            <person name="Lu H."/>
            <person name="Wang Q."/>
            <person name="Cui N."/>
            <person name="Li J."/>
            <person name="Chen X."/>
            <person name="Luo L."/>
            <person name="Yu J."/>
            <person name="Kang L."/>
            <person name="Cui F."/>
        </authorList>
    </citation>
    <scope>NUCLEOTIDE SEQUENCE [LARGE SCALE GENOMIC DNA]</scope>
    <source>
        <strain evidence="6">Lst14</strain>
    </source>
</reference>
<dbReference type="InterPro" id="IPR051333">
    <property type="entry name" value="CLIP_Serine_Protease"/>
</dbReference>
<dbReference type="InterPro" id="IPR000436">
    <property type="entry name" value="Sushi_SCR_CCP_dom"/>
</dbReference>
<comment type="caution">
    <text evidence="2">Lacks conserved residue(s) required for the propagation of feature annotation.</text>
</comment>
<feature type="domain" description="Peptidase S1" evidence="4">
    <location>
        <begin position="584"/>
        <end position="850"/>
    </location>
</feature>
<evidence type="ECO:0000313" key="6">
    <source>
        <dbReference type="EMBL" id="RZF33893.1"/>
    </source>
</evidence>
<feature type="domain" description="Peptidase S1" evidence="4">
    <location>
        <begin position="188"/>
        <end position="503"/>
    </location>
</feature>
<feature type="region of interest" description="Disordered" evidence="3">
    <location>
        <begin position="1"/>
        <end position="34"/>
    </location>
</feature>
<gene>
    <name evidence="6" type="ORF">LSTR_LSTR009917</name>
</gene>
<name>A0A482WK84_LAOST</name>
<dbReference type="InterPro" id="IPR043504">
    <property type="entry name" value="Peptidase_S1_PA_chymotrypsin"/>
</dbReference>
<sequence>MKVSHNVEREQGTEEQKELDGSGLDMKPPGRQCIVPDDDHSSYSRLGCKLEDCLLKKGEAVNDNEHFLLNCQRPYVRPDDVLVVRCSNGEWQPPKHTCQKNCKPLVSTSLIIECELNGQKVNCNEEVPPATDAGYKCRDGYETKESFLQQSTNRCLPNGKWLYKPLPHCYYRCGILNKPEEQKLNPLIHDGVDTIATNHPWNVGLYYFDRRNNTYNMFCGGTLISPFTVLSAAHCFINDDTAERLNANDVWITLGKTERNWSTIEDGVQRIQLENYHIPDKYAGRNISFLNDVAVLTLRTQASISRTHGPMPACLAKSKNKLDRGSIGLLSGWGEIHGEYPETLQAANLTFQPYAYCREHANSTISADHFCTYNNEVNGSISQPTVSAGDSGSGFMYKINNNHFVYGVTSTRTSTNYGFTLKHGIATLKRGDCSEKFCRIPSIEGISFRCRENQDTANCILNPGLLVKETDVIYFRCEKGFLANENTQTIFCYKAKWISESSLTSLCLRACPPLDSSNTDFRCIHKGRTVDCGASVAGTVATATCKEGHSGRGNPSQQITCLPNAQWEKLNYSCEKICGILDPIAANDQANLVVRNPWNVGIYVKSGGKYVQFCSGTLISPTKVLTAANCIINPKNGQLRQKKRLRIALGNYHSSFQHPHDQAIQIREIAEFKKPDNYQGSSNHYYNDLAIIELAAAVDVNNHVMPICIDKKRLYKLSPDRQGSIVGWHLHTSASGDITAQSRCTMNDEDQRLKSGQLSYVPRDECSNYLTSFLSPDKFCAFSPTGTDVTSVCNYDSGAGLTFKINDVHYIYGIVTTLVNTSHIRHTNNFINTFTDLTDNENSKFVIDNL</sequence>
<protein>
    <recommendedName>
        <fullName evidence="8">Peptidase S1 domain-containing protein</fullName>
    </recommendedName>
</protein>
<dbReference type="Pfam" id="PF00084">
    <property type="entry name" value="Sushi"/>
    <property type="match status" value="2"/>
</dbReference>
<feature type="compositionally biased region" description="Basic and acidic residues" evidence="3">
    <location>
        <begin position="1"/>
        <end position="20"/>
    </location>
</feature>
<evidence type="ECO:0000256" key="1">
    <source>
        <dbReference type="ARBA" id="ARBA00023157"/>
    </source>
</evidence>
<evidence type="ECO:0008006" key="8">
    <source>
        <dbReference type="Google" id="ProtNLM"/>
    </source>
</evidence>
<dbReference type="SUPFAM" id="SSF50494">
    <property type="entry name" value="Trypsin-like serine proteases"/>
    <property type="match status" value="2"/>
</dbReference>
<evidence type="ECO:0000256" key="3">
    <source>
        <dbReference type="SAM" id="MobiDB-lite"/>
    </source>
</evidence>
<dbReference type="SMR" id="A0A482WK84"/>
<dbReference type="GO" id="GO:0004252">
    <property type="term" value="F:serine-type endopeptidase activity"/>
    <property type="evidence" value="ECO:0007669"/>
    <property type="project" value="InterPro"/>
</dbReference>
<keyword evidence="1" id="KW-1015">Disulfide bond</keyword>
<dbReference type="PROSITE" id="PS00134">
    <property type="entry name" value="TRYPSIN_HIS"/>
    <property type="match status" value="1"/>
</dbReference>
<dbReference type="InterPro" id="IPR018114">
    <property type="entry name" value="TRYPSIN_HIS"/>
</dbReference>
<dbReference type="InterPro" id="IPR035976">
    <property type="entry name" value="Sushi/SCR/CCP_sf"/>
</dbReference>
<evidence type="ECO:0000256" key="2">
    <source>
        <dbReference type="PROSITE-ProRule" id="PRU00302"/>
    </source>
</evidence>
<keyword evidence="2" id="KW-0768">Sushi</keyword>
<evidence type="ECO:0000313" key="7">
    <source>
        <dbReference type="Proteomes" id="UP000291343"/>
    </source>
</evidence>
<accession>A0A482WK84</accession>
<feature type="domain" description="Sushi" evidence="5">
    <location>
        <begin position="112"/>
        <end position="171"/>
    </location>
</feature>
<dbReference type="PANTHER" id="PTHR24260:SF136">
    <property type="entry name" value="GH08193P-RELATED"/>
    <property type="match status" value="1"/>
</dbReference>
<dbReference type="SMART" id="SM00020">
    <property type="entry name" value="Tryp_SPc"/>
    <property type="match status" value="2"/>
</dbReference>
<dbReference type="InParanoid" id="A0A482WK84"/>
<evidence type="ECO:0000259" key="4">
    <source>
        <dbReference type="PROSITE" id="PS50240"/>
    </source>
</evidence>
<dbReference type="InterPro" id="IPR009003">
    <property type="entry name" value="Peptidase_S1_PA"/>
</dbReference>
<proteinExistence type="predicted"/>
<dbReference type="AlphaFoldDB" id="A0A482WK84"/>
<dbReference type="Proteomes" id="UP000291343">
    <property type="component" value="Unassembled WGS sequence"/>
</dbReference>
<dbReference type="OrthoDB" id="6615299at2759"/>
<dbReference type="SUPFAM" id="SSF57535">
    <property type="entry name" value="Complement control module/SCR domain"/>
    <property type="match status" value="1"/>
</dbReference>